<feature type="transmembrane region" description="Helical" evidence="18">
    <location>
        <begin position="403"/>
        <end position="425"/>
    </location>
</feature>
<dbReference type="NCBIfam" id="TIGR01525">
    <property type="entry name" value="ATPase-IB_hvy"/>
    <property type="match status" value="1"/>
</dbReference>
<evidence type="ECO:0000256" key="5">
    <source>
        <dbReference type="ARBA" id="ARBA00022475"/>
    </source>
</evidence>
<dbReference type="GO" id="GO:0060003">
    <property type="term" value="P:copper ion export"/>
    <property type="evidence" value="ECO:0007669"/>
    <property type="project" value="UniProtKB-ARBA"/>
</dbReference>
<keyword evidence="21" id="KW-1185">Reference proteome</keyword>
<dbReference type="PROSITE" id="PS00154">
    <property type="entry name" value="ATPASE_E1_E2"/>
    <property type="match status" value="1"/>
</dbReference>
<feature type="transmembrane region" description="Helical" evidence="18">
    <location>
        <begin position="772"/>
        <end position="794"/>
    </location>
</feature>
<dbReference type="PRINTS" id="PR00119">
    <property type="entry name" value="CATATPASE"/>
</dbReference>
<dbReference type="GO" id="GO:0055070">
    <property type="term" value="P:copper ion homeostasis"/>
    <property type="evidence" value="ECO:0007669"/>
    <property type="project" value="TreeGrafter"/>
</dbReference>
<evidence type="ECO:0000256" key="17">
    <source>
        <dbReference type="ARBA" id="ARBA00023136"/>
    </source>
</evidence>
<keyword evidence="15" id="KW-0186">Copper</keyword>
<evidence type="ECO:0000256" key="15">
    <source>
        <dbReference type="ARBA" id="ARBA00023008"/>
    </source>
</evidence>
<keyword evidence="12" id="KW-0460">Magnesium</keyword>
<dbReference type="SUPFAM" id="SSF81665">
    <property type="entry name" value="Calcium ATPase, transmembrane domain M"/>
    <property type="match status" value="1"/>
</dbReference>
<dbReference type="CDD" id="cd00371">
    <property type="entry name" value="HMA"/>
    <property type="match status" value="2"/>
</dbReference>
<dbReference type="InterPro" id="IPR044492">
    <property type="entry name" value="P_typ_ATPase_HD_dom"/>
</dbReference>
<dbReference type="PANTHER" id="PTHR43520:SF8">
    <property type="entry name" value="P-TYPE CU(+) TRANSPORTER"/>
    <property type="match status" value="1"/>
</dbReference>
<dbReference type="PANTHER" id="PTHR43520">
    <property type="entry name" value="ATP7, ISOFORM B"/>
    <property type="match status" value="1"/>
</dbReference>
<evidence type="ECO:0000313" key="21">
    <source>
        <dbReference type="Proteomes" id="UP000608923"/>
    </source>
</evidence>
<dbReference type="FunFam" id="3.30.70.100:FF:000005">
    <property type="entry name" value="Copper-exporting P-type ATPase A"/>
    <property type="match status" value="2"/>
</dbReference>
<protein>
    <recommendedName>
        <fullName evidence="3">P-type Cu(+) transporter</fullName>
        <ecNumber evidence="3">7.2.2.8</ecNumber>
    </recommendedName>
</protein>
<name>A0A8H9IEN6_9BURK</name>
<evidence type="ECO:0000259" key="19">
    <source>
        <dbReference type="PROSITE" id="PS50846"/>
    </source>
</evidence>
<dbReference type="PROSITE" id="PS01047">
    <property type="entry name" value="HMA_1"/>
    <property type="match status" value="1"/>
</dbReference>
<evidence type="ECO:0000256" key="2">
    <source>
        <dbReference type="ARBA" id="ARBA00006024"/>
    </source>
</evidence>
<keyword evidence="13" id="KW-1278">Translocase</keyword>
<dbReference type="RefSeq" id="WP_373296473.1">
    <property type="nucleotide sequence ID" value="NZ_BMZN01000001.1"/>
</dbReference>
<accession>A0A8H9IEN6</accession>
<comment type="subcellular location">
    <subcellularLocation>
        <location evidence="1">Cell membrane</location>
        <topology evidence="1">Multi-pass membrane protein</topology>
    </subcellularLocation>
</comment>
<feature type="transmembrane region" description="Helical" evidence="18">
    <location>
        <begin position="222"/>
        <end position="243"/>
    </location>
</feature>
<dbReference type="SUPFAM" id="SSF81653">
    <property type="entry name" value="Calcium ATPase, transduction domain A"/>
    <property type="match status" value="1"/>
</dbReference>
<evidence type="ECO:0000256" key="8">
    <source>
        <dbReference type="ARBA" id="ARBA00022737"/>
    </source>
</evidence>
<keyword evidence="17 18" id="KW-0472">Membrane</keyword>
<dbReference type="Pfam" id="PF00702">
    <property type="entry name" value="Hydrolase"/>
    <property type="match status" value="1"/>
</dbReference>
<dbReference type="SFLD" id="SFLDG00002">
    <property type="entry name" value="C1.7:_P-type_atpase_like"/>
    <property type="match status" value="1"/>
</dbReference>
<dbReference type="AlphaFoldDB" id="A0A8H9IEN6"/>
<evidence type="ECO:0000256" key="14">
    <source>
        <dbReference type="ARBA" id="ARBA00022989"/>
    </source>
</evidence>
<gene>
    <name evidence="20" type="ORF">GCM10010096_01120</name>
</gene>
<comment type="caution">
    <text evidence="20">The sequence shown here is derived from an EMBL/GenBank/DDBJ whole genome shotgun (WGS) entry which is preliminary data.</text>
</comment>
<dbReference type="CDD" id="cd02094">
    <property type="entry name" value="P-type_ATPase_Cu-like"/>
    <property type="match status" value="1"/>
</dbReference>
<feature type="transmembrane region" description="Helical" evidence="18">
    <location>
        <begin position="747"/>
        <end position="766"/>
    </location>
</feature>
<dbReference type="GO" id="GO:0005524">
    <property type="term" value="F:ATP binding"/>
    <property type="evidence" value="ECO:0007669"/>
    <property type="project" value="UniProtKB-UniRule"/>
</dbReference>
<feature type="transmembrane region" description="Helical" evidence="18">
    <location>
        <begin position="184"/>
        <end position="201"/>
    </location>
</feature>
<dbReference type="Gene3D" id="3.40.1110.10">
    <property type="entry name" value="Calcium-transporting ATPase, cytoplasmic domain N"/>
    <property type="match status" value="1"/>
</dbReference>
<evidence type="ECO:0000256" key="6">
    <source>
        <dbReference type="ARBA" id="ARBA00022692"/>
    </source>
</evidence>
<dbReference type="GO" id="GO:0005886">
    <property type="term" value="C:plasma membrane"/>
    <property type="evidence" value="ECO:0007669"/>
    <property type="project" value="UniProtKB-SubCell"/>
</dbReference>
<feature type="transmembrane region" description="Helical" evidence="18">
    <location>
        <begin position="149"/>
        <end position="172"/>
    </location>
</feature>
<evidence type="ECO:0000256" key="3">
    <source>
        <dbReference type="ARBA" id="ARBA00012517"/>
    </source>
</evidence>
<keyword evidence="8" id="KW-0677">Repeat</keyword>
<dbReference type="Gene3D" id="3.40.50.1000">
    <property type="entry name" value="HAD superfamily/HAD-like"/>
    <property type="match status" value="1"/>
</dbReference>
<dbReference type="GO" id="GO:0005507">
    <property type="term" value="F:copper ion binding"/>
    <property type="evidence" value="ECO:0007669"/>
    <property type="project" value="InterPro"/>
</dbReference>
<evidence type="ECO:0000256" key="1">
    <source>
        <dbReference type="ARBA" id="ARBA00004651"/>
    </source>
</evidence>
<dbReference type="SFLD" id="SFLDF00027">
    <property type="entry name" value="p-type_atpase"/>
    <property type="match status" value="1"/>
</dbReference>
<dbReference type="Pfam" id="PF00122">
    <property type="entry name" value="E1-E2_ATPase"/>
    <property type="match status" value="1"/>
</dbReference>
<keyword evidence="4" id="KW-0813">Transport</keyword>
<feature type="domain" description="HMA" evidence="19">
    <location>
        <begin position="59"/>
        <end position="124"/>
    </location>
</feature>
<dbReference type="GO" id="GO:0043682">
    <property type="term" value="F:P-type divalent copper transporter activity"/>
    <property type="evidence" value="ECO:0007669"/>
    <property type="project" value="TreeGrafter"/>
</dbReference>
<keyword evidence="5 18" id="KW-1003">Cell membrane</keyword>
<dbReference type="InterPro" id="IPR008250">
    <property type="entry name" value="ATPase_P-typ_transduc_dom_A_sf"/>
</dbReference>
<evidence type="ECO:0000256" key="10">
    <source>
        <dbReference type="ARBA" id="ARBA00022796"/>
    </source>
</evidence>
<evidence type="ECO:0000256" key="16">
    <source>
        <dbReference type="ARBA" id="ARBA00023065"/>
    </source>
</evidence>
<dbReference type="InterPro" id="IPR023214">
    <property type="entry name" value="HAD_sf"/>
</dbReference>
<evidence type="ECO:0000256" key="11">
    <source>
        <dbReference type="ARBA" id="ARBA00022840"/>
    </source>
</evidence>
<dbReference type="Proteomes" id="UP000608923">
    <property type="component" value="Unassembled WGS sequence"/>
</dbReference>
<keyword evidence="16" id="KW-0406">Ion transport</keyword>
<dbReference type="InterPro" id="IPR006122">
    <property type="entry name" value="HMA_Cu_ion-bd"/>
</dbReference>
<dbReference type="Pfam" id="PF00403">
    <property type="entry name" value="HMA"/>
    <property type="match status" value="2"/>
</dbReference>
<dbReference type="InterPro" id="IPR036412">
    <property type="entry name" value="HAD-like_sf"/>
</dbReference>
<dbReference type="NCBIfam" id="TIGR00003">
    <property type="entry name" value="copper ion binding protein"/>
    <property type="match status" value="2"/>
</dbReference>
<dbReference type="InterPro" id="IPR027256">
    <property type="entry name" value="P-typ_ATPase_IB"/>
</dbReference>
<dbReference type="InterPro" id="IPR059000">
    <property type="entry name" value="ATPase_P-type_domA"/>
</dbReference>
<dbReference type="SUPFAM" id="SSF56784">
    <property type="entry name" value="HAD-like"/>
    <property type="match status" value="1"/>
</dbReference>
<comment type="similarity">
    <text evidence="2 18">Belongs to the cation transport ATPase (P-type) (TC 3.A.3) family. Type IB subfamily.</text>
</comment>
<evidence type="ECO:0000256" key="9">
    <source>
        <dbReference type="ARBA" id="ARBA00022741"/>
    </source>
</evidence>
<dbReference type="InterPro" id="IPR001757">
    <property type="entry name" value="P_typ_ATPase"/>
</dbReference>
<evidence type="ECO:0000256" key="4">
    <source>
        <dbReference type="ARBA" id="ARBA00022448"/>
    </source>
</evidence>
<keyword evidence="14 18" id="KW-1133">Transmembrane helix</keyword>
<dbReference type="InterPro" id="IPR036163">
    <property type="entry name" value="HMA_dom_sf"/>
</dbReference>
<evidence type="ECO:0000256" key="18">
    <source>
        <dbReference type="RuleBase" id="RU362081"/>
    </source>
</evidence>
<dbReference type="InterPro" id="IPR023299">
    <property type="entry name" value="ATPase_P-typ_cyto_dom_N"/>
</dbReference>
<keyword evidence="6 18" id="KW-0812">Transmembrane</keyword>
<evidence type="ECO:0000256" key="7">
    <source>
        <dbReference type="ARBA" id="ARBA00022723"/>
    </source>
</evidence>
<dbReference type="PROSITE" id="PS50846">
    <property type="entry name" value="HMA_2"/>
    <property type="match status" value="2"/>
</dbReference>
<organism evidence="20 21">
    <name type="scientific">Alcaligenes pakistanensis</name>
    <dbReference type="NCBI Taxonomy" id="1482717"/>
    <lineage>
        <taxon>Bacteria</taxon>
        <taxon>Pseudomonadati</taxon>
        <taxon>Pseudomonadota</taxon>
        <taxon>Betaproteobacteria</taxon>
        <taxon>Burkholderiales</taxon>
        <taxon>Alcaligenaceae</taxon>
        <taxon>Alcaligenes</taxon>
    </lineage>
</organism>
<dbReference type="GO" id="GO:0140581">
    <property type="term" value="F:P-type monovalent copper transporter activity"/>
    <property type="evidence" value="ECO:0007669"/>
    <property type="project" value="UniProtKB-EC"/>
</dbReference>
<dbReference type="Gene3D" id="3.30.70.100">
    <property type="match status" value="2"/>
</dbReference>
<dbReference type="FunFam" id="2.70.150.10:FF:000020">
    <property type="entry name" value="Copper-exporting P-type ATPase A"/>
    <property type="match status" value="1"/>
</dbReference>
<dbReference type="SUPFAM" id="SSF55008">
    <property type="entry name" value="HMA, heavy metal-associated domain"/>
    <property type="match status" value="2"/>
</dbReference>
<proteinExistence type="inferred from homology"/>
<dbReference type="NCBIfam" id="TIGR01494">
    <property type="entry name" value="ATPase_P-type"/>
    <property type="match status" value="1"/>
</dbReference>
<keyword evidence="7 18" id="KW-0479">Metal-binding</keyword>
<dbReference type="InterPro" id="IPR006121">
    <property type="entry name" value="HMA_dom"/>
</dbReference>
<keyword evidence="9 18" id="KW-0547">Nucleotide-binding</keyword>
<dbReference type="Gene3D" id="2.70.150.10">
    <property type="entry name" value="Calcium-transporting ATPase, cytoplasmic transduction domain A"/>
    <property type="match status" value="1"/>
</dbReference>
<dbReference type="NCBIfam" id="TIGR01511">
    <property type="entry name" value="ATPase-IB1_Cu"/>
    <property type="match status" value="1"/>
</dbReference>
<feature type="domain" description="HMA" evidence="19">
    <location>
        <begin position="1"/>
        <end position="57"/>
    </location>
</feature>
<dbReference type="EMBL" id="BMZN01000001">
    <property type="protein sequence ID" value="GHC35844.1"/>
    <property type="molecule type" value="Genomic_DNA"/>
</dbReference>
<sequence>MTCASCVSRVEKIIAKVPGVQSAQVNLATNKATVDFEGAAPIEAIMQAVEKGGYTISLQDIVLDVQDMTCASCVGRVEKALLKVPGVQKAAVNLATAKAHIQAVQGVSTPELIQAVAKAGYPASLAEASSSTDQFERAEQTYETLRKRFWLATIFALPVFILEMGGHMVPAFHHWVASTIGTQNSWLIQFVLTTVVLFFPGREFYTKGTPVLLRGAPDMNSLVAVGTLAAYTFSLVATFAPQWLPAESVYVYFEAAAVIVALILLGRVMEARAKGRTSEAIQRLLSLQPPTARVRRDGQEIELPLSELHTGDIVLVRPGERIPVDGDVVAGQSYVDESMVTGESIAVSKSQGDKIIGGTVNQKGSLEFEATAVGQDTVLANIVSMVEQAQGSKLPIQAVVDKITLWFVPAVMTLAVLTAIVWLIFGPSPALSFALVNAVAVLIIACPCAMGLATPTSIMVGTGRAAQAGVLFRKGDSLQALRDVKVVAVDKTGTLTKGAPELTDFVCAPGENQDQTLAAIAALENYSEHPIAQAIVNAAKDKQITLPKAEQFESLTGLGVTAHIGSDQWHVGADRLMTQLGADLSAFSEQAQTLAQEGKTPMYAARNQQVIALLAVADPIKETTPRAIEQLHARGIKVVMITGDNRHTANAIARRLNIDEVVAEVMPEGKVQAVQALRETHQHLAYVGDGINDAPALAVADVGIAIGTGTDIAIEAADVVLMSGDMQGVVTAIALSHATMRNIHQNLFWAFAYNVALIPVAAGLLYPFNGTLLSPMFAAGAMALSSVFVVSNALRLRRVKLD</sequence>
<dbReference type="InterPro" id="IPR018303">
    <property type="entry name" value="ATPase_P-typ_P_site"/>
</dbReference>
<keyword evidence="10" id="KW-0187">Copper transport</keyword>
<reference evidence="21" key="1">
    <citation type="journal article" date="2019" name="Int. J. Syst. Evol. Microbiol.">
        <title>The Global Catalogue of Microorganisms (GCM) 10K type strain sequencing project: providing services to taxonomists for standard genome sequencing and annotation.</title>
        <authorList>
            <consortium name="The Broad Institute Genomics Platform"/>
            <consortium name="The Broad Institute Genome Sequencing Center for Infectious Disease"/>
            <person name="Wu L."/>
            <person name="Ma J."/>
        </authorList>
    </citation>
    <scope>NUCLEOTIDE SEQUENCE [LARGE SCALE GENOMIC DNA]</scope>
    <source>
        <strain evidence="21">KCTC 42083</strain>
    </source>
</reference>
<dbReference type="InterPro" id="IPR023298">
    <property type="entry name" value="ATPase_P-typ_TM_dom_sf"/>
</dbReference>
<keyword evidence="11 18" id="KW-0067">ATP-binding</keyword>
<dbReference type="EC" id="7.2.2.8" evidence="3"/>
<dbReference type="InterPro" id="IPR017969">
    <property type="entry name" value="Heavy-metal-associated_CS"/>
</dbReference>
<feature type="transmembrane region" description="Helical" evidence="18">
    <location>
        <begin position="431"/>
        <end position="454"/>
    </location>
</feature>
<dbReference type="GO" id="GO:0016887">
    <property type="term" value="F:ATP hydrolysis activity"/>
    <property type="evidence" value="ECO:0007669"/>
    <property type="project" value="InterPro"/>
</dbReference>
<evidence type="ECO:0000256" key="12">
    <source>
        <dbReference type="ARBA" id="ARBA00022842"/>
    </source>
</evidence>
<evidence type="ECO:0000256" key="13">
    <source>
        <dbReference type="ARBA" id="ARBA00022967"/>
    </source>
</evidence>
<dbReference type="SFLD" id="SFLDS00003">
    <property type="entry name" value="Haloacid_Dehalogenase"/>
    <property type="match status" value="1"/>
</dbReference>
<evidence type="ECO:0000313" key="20">
    <source>
        <dbReference type="EMBL" id="GHC35844.1"/>
    </source>
</evidence>
<feature type="transmembrane region" description="Helical" evidence="18">
    <location>
        <begin position="249"/>
        <end position="268"/>
    </location>
</feature>